<protein>
    <submittedName>
        <fullName evidence="5">Nitroreductase</fullName>
    </submittedName>
</protein>
<comment type="similarity">
    <text evidence="1">Belongs to the nitroreductase family.</text>
</comment>
<evidence type="ECO:0000259" key="4">
    <source>
        <dbReference type="Pfam" id="PF00881"/>
    </source>
</evidence>
<accession>A0A841IZI3</accession>
<organism evidence="5 6">
    <name type="scientific">Sphingobium subterraneum</name>
    <dbReference type="NCBI Taxonomy" id="627688"/>
    <lineage>
        <taxon>Bacteria</taxon>
        <taxon>Pseudomonadati</taxon>
        <taxon>Pseudomonadota</taxon>
        <taxon>Alphaproteobacteria</taxon>
        <taxon>Sphingomonadales</taxon>
        <taxon>Sphingomonadaceae</taxon>
        <taxon>Sphingobium</taxon>
    </lineage>
</organism>
<evidence type="ECO:0000256" key="2">
    <source>
        <dbReference type="ARBA" id="ARBA00023002"/>
    </source>
</evidence>
<dbReference type="PANTHER" id="PTHR43673:SF10">
    <property type="entry name" value="NADH DEHYDROGENASE_NAD(P)H NITROREDUCTASE XCC3605-RELATED"/>
    <property type="match status" value="1"/>
</dbReference>
<keyword evidence="6" id="KW-1185">Reference proteome</keyword>
<gene>
    <name evidence="5" type="ORF">FHS92_001802</name>
</gene>
<keyword evidence="2" id="KW-0560">Oxidoreductase</keyword>
<evidence type="ECO:0000256" key="3">
    <source>
        <dbReference type="SAM" id="MobiDB-lite"/>
    </source>
</evidence>
<feature type="domain" description="Nitroreductase" evidence="4">
    <location>
        <begin position="14"/>
        <end position="161"/>
    </location>
</feature>
<evidence type="ECO:0000313" key="6">
    <source>
        <dbReference type="Proteomes" id="UP000552700"/>
    </source>
</evidence>
<dbReference type="InterPro" id="IPR029479">
    <property type="entry name" value="Nitroreductase"/>
</dbReference>
<dbReference type="EMBL" id="JACIJP010000002">
    <property type="protein sequence ID" value="MBB6124073.1"/>
    <property type="molecule type" value="Genomic_DNA"/>
</dbReference>
<name>A0A841IZI3_9SPHN</name>
<proteinExistence type="inferred from homology"/>
<dbReference type="GO" id="GO:0016491">
    <property type="term" value="F:oxidoreductase activity"/>
    <property type="evidence" value="ECO:0007669"/>
    <property type="project" value="UniProtKB-KW"/>
</dbReference>
<evidence type="ECO:0000256" key="1">
    <source>
        <dbReference type="ARBA" id="ARBA00007118"/>
    </source>
</evidence>
<dbReference type="Gene3D" id="3.40.109.10">
    <property type="entry name" value="NADH Oxidase"/>
    <property type="match status" value="1"/>
</dbReference>
<dbReference type="Pfam" id="PF00881">
    <property type="entry name" value="Nitroreductase"/>
    <property type="match status" value="1"/>
</dbReference>
<reference evidence="5 6" key="1">
    <citation type="submission" date="2020-08" db="EMBL/GenBank/DDBJ databases">
        <title>Genomic Encyclopedia of Type Strains, Phase IV (KMG-IV): sequencing the most valuable type-strain genomes for metagenomic binning, comparative biology and taxonomic classification.</title>
        <authorList>
            <person name="Goeker M."/>
        </authorList>
    </citation>
    <scope>NUCLEOTIDE SEQUENCE [LARGE SCALE GENOMIC DNA]</scope>
    <source>
        <strain evidence="5 6">DSM 102255</strain>
    </source>
</reference>
<dbReference type="SUPFAM" id="SSF55469">
    <property type="entry name" value="FMN-dependent nitroreductase-like"/>
    <property type="match status" value="1"/>
</dbReference>
<evidence type="ECO:0000313" key="5">
    <source>
        <dbReference type="EMBL" id="MBB6124073.1"/>
    </source>
</evidence>
<sequence length="195" mass="21612">MTDRQAEHDIEPLILHRWSPRAFDASALDEATLMRLFEAARWAPSSFNYQPWTFLYAQRDDANWDSFLSALIPFNQSWAKNASVLIYILSDTMSQKAPQDTPTPSHSHSFDAGAAWMALALQAQRLGLHAHGMTGVDMDAARRILNVPDRLRIEAAVAVGRRADPSVLPEQMHGGEKASSRKPLADIVRAGPLPA</sequence>
<comment type="caution">
    <text evidence="5">The sequence shown here is derived from an EMBL/GenBank/DDBJ whole genome shotgun (WGS) entry which is preliminary data.</text>
</comment>
<dbReference type="RefSeq" id="WP_184079716.1">
    <property type="nucleotide sequence ID" value="NZ_JACIJP010000002.1"/>
</dbReference>
<dbReference type="PANTHER" id="PTHR43673">
    <property type="entry name" value="NAD(P)H NITROREDUCTASE YDGI-RELATED"/>
    <property type="match status" value="1"/>
</dbReference>
<dbReference type="AlphaFoldDB" id="A0A841IZI3"/>
<dbReference type="CDD" id="cd02138">
    <property type="entry name" value="TdsD-like"/>
    <property type="match status" value="1"/>
</dbReference>
<dbReference type="InterPro" id="IPR000415">
    <property type="entry name" value="Nitroreductase-like"/>
</dbReference>
<dbReference type="Proteomes" id="UP000552700">
    <property type="component" value="Unassembled WGS sequence"/>
</dbReference>
<feature type="region of interest" description="Disordered" evidence="3">
    <location>
        <begin position="166"/>
        <end position="195"/>
    </location>
</feature>